<dbReference type="GO" id="GO:0008033">
    <property type="term" value="P:tRNA processing"/>
    <property type="evidence" value="ECO:0007669"/>
    <property type="project" value="UniProtKB-KW"/>
</dbReference>
<dbReference type="InterPro" id="IPR002646">
    <property type="entry name" value="PolA_pol_head_dom"/>
</dbReference>
<evidence type="ECO:0000313" key="12">
    <source>
        <dbReference type="Proteomes" id="UP000191988"/>
    </source>
</evidence>
<organism evidence="11 12">
    <name type="scientific">Agrobacterium tomkonis CFBP 6623</name>
    <dbReference type="NCBI Taxonomy" id="1183432"/>
    <lineage>
        <taxon>Bacteria</taxon>
        <taxon>Pseudomonadati</taxon>
        <taxon>Pseudomonadota</taxon>
        <taxon>Alphaproteobacteria</taxon>
        <taxon>Hyphomicrobiales</taxon>
        <taxon>Rhizobiaceae</taxon>
        <taxon>Rhizobium/Agrobacterium group</taxon>
        <taxon>Agrobacterium</taxon>
        <taxon>Agrobacterium tumefaciens complex</taxon>
    </lineage>
</organism>
<evidence type="ECO:0000256" key="6">
    <source>
        <dbReference type="ARBA" id="ARBA00022741"/>
    </source>
</evidence>
<evidence type="ECO:0000256" key="7">
    <source>
        <dbReference type="ARBA" id="ARBA00022842"/>
    </source>
</evidence>
<dbReference type="InterPro" id="IPR043519">
    <property type="entry name" value="NT_sf"/>
</dbReference>
<dbReference type="GO" id="GO:0046872">
    <property type="term" value="F:metal ion binding"/>
    <property type="evidence" value="ECO:0007669"/>
    <property type="project" value="UniProtKB-KW"/>
</dbReference>
<evidence type="ECO:0000256" key="2">
    <source>
        <dbReference type="ARBA" id="ARBA00022679"/>
    </source>
</evidence>
<dbReference type="Gene3D" id="3.30.460.10">
    <property type="entry name" value="Beta Polymerase, domain 2"/>
    <property type="match status" value="1"/>
</dbReference>
<keyword evidence="6" id="KW-0547">Nucleotide-binding</keyword>
<gene>
    <name evidence="11" type="ORF">AGR3A_Cc150063</name>
</gene>
<dbReference type="PANTHER" id="PTHR46173">
    <property type="entry name" value="CCA TRNA NUCLEOTIDYLTRANSFERASE 1, MITOCHONDRIAL"/>
    <property type="match status" value="1"/>
</dbReference>
<dbReference type="EC" id="2.7.7.72" evidence="11"/>
<dbReference type="Pfam" id="PF01743">
    <property type="entry name" value="PolyA_pol"/>
    <property type="match status" value="1"/>
</dbReference>
<dbReference type="Proteomes" id="UP000191988">
    <property type="component" value="Unassembled WGS sequence"/>
</dbReference>
<dbReference type="PANTHER" id="PTHR46173:SF1">
    <property type="entry name" value="CCA TRNA NUCLEOTIDYLTRANSFERASE 1, MITOCHONDRIAL"/>
    <property type="match status" value="1"/>
</dbReference>
<evidence type="ECO:0000256" key="3">
    <source>
        <dbReference type="ARBA" id="ARBA00022694"/>
    </source>
</evidence>
<evidence type="ECO:0000313" key="11">
    <source>
        <dbReference type="EMBL" id="CUX10265.1"/>
    </source>
</evidence>
<reference evidence="12" key="1">
    <citation type="submission" date="2016-01" db="EMBL/GenBank/DDBJ databases">
        <authorList>
            <person name="Regsiter A."/>
            <person name="william w."/>
        </authorList>
    </citation>
    <scope>NUCLEOTIDE SEQUENCE [LARGE SCALE GENOMIC DNA]</scope>
    <source>
        <strain evidence="12">CFBP 6623</strain>
    </source>
</reference>
<proteinExistence type="inferred from homology"/>
<dbReference type="CDD" id="cd05398">
    <property type="entry name" value="NT_ClassII-CCAase"/>
    <property type="match status" value="1"/>
</dbReference>
<dbReference type="GO" id="GO:0004810">
    <property type="term" value="F:CCA tRNA nucleotidyltransferase activity"/>
    <property type="evidence" value="ECO:0007669"/>
    <property type="project" value="UniProtKB-EC"/>
</dbReference>
<evidence type="ECO:0000256" key="8">
    <source>
        <dbReference type="RuleBase" id="RU003953"/>
    </source>
</evidence>
<feature type="domain" description="tRNA nucleotidyltransferase/poly(A) polymerase RNA and SrmB- binding" evidence="10">
    <location>
        <begin position="190"/>
        <end position="240"/>
    </location>
</feature>
<keyword evidence="8" id="KW-0694">RNA-binding</keyword>
<accession>A0A1S7NQA3</accession>
<keyword evidence="7" id="KW-0460">Magnesium</keyword>
<feature type="domain" description="Poly A polymerase head" evidence="9">
    <location>
        <begin position="30"/>
        <end position="151"/>
    </location>
</feature>
<keyword evidence="12" id="KW-1185">Reference proteome</keyword>
<dbReference type="RefSeq" id="WP_046797939.1">
    <property type="nucleotide sequence ID" value="NZ_LT009723.1"/>
</dbReference>
<dbReference type="SUPFAM" id="SSF81891">
    <property type="entry name" value="Poly A polymerase C-terminal region-like"/>
    <property type="match status" value="1"/>
</dbReference>
<comment type="cofactor">
    <cofactor evidence="1">
        <name>Mg(2+)</name>
        <dbReference type="ChEBI" id="CHEBI:18420"/>
    </cofactor>
</comment>
<protein>
    <submittedName>
        <fullName evidence="11">Putative poly(A) polymerase</fullName>
        <ecNumber evidence="11">2.7.7.72</ecNumber>
    </submittedName>
</protein>
<dbReference type="AlphaFoldDB" id="A0A1S7NQA3"/>
<keyword evidence="2 8" id="KW-0808">Transferase</keyword>
<evidence type="ECO:0000256" key="1">
    <source>
        <dbReference type="ARBA" id="ARBA00001946"/>
    </source>
</evidence>
<dbReference type="Gene3D" id="1.10.3090.10">
    <property type="entry name" value="cca-adding enzyme, domain 2"/>
    <property type="match status" value="1"/>
</dbReference>
<dbReference type="GO" id="GO:0000049">
    <property type="term" value="F:tRNA binding"/>
    <property type="evidence" value="ECO:0007669"/>
    <property type="project" value="TreeGrafter"/>
</dbReference>
<evidence type="ECO:0000259" key="10">
    <source>
        <dbReference type="Pfam" id="PF12627"/>
    </source>
</evidence>
<evidence type="ECO:0000259" key="9">
    <source>
        <dbReference type="Pfam" id="PF01743"/>
    </source>
</evidence>
<dbReference type="GO" id="GO:0000166">
    <property type="term" value="F:nucleotide binding"/>
    <property type="evidence" value="ECO:0007669"/>
    <property type="project" value="UniProtKB-KW"/>
</dbReference>
<keyword evidence="3" id="KW-0819">tRNA processing</keyword>
<dbReference type="Pfam" id="PF12627">
    <property type="entry name" value="PolyA_pol_RNAbd"/>
    <property type="match status" value="1"/>
</dbReference>
<keyword evidence="5" id="KW-0479">Metal-binding</keyword>
<evidence type="ECO:0000256" key="5">
    <source>
        <dbReference type="ARBA" id="ARBA00022723"/>
    </source>
</evidence>
<comment type="similarity">
    <text evidence="8">Belongs to the tRNA nucleotidyltransferase/poly(A) polymerase family.</text>
</comment>
<sequence>MNSLAGRDWFEKPALKRIFTLLNADGGEVRIVGGAVRNALMDLPVVDVDMATTLTPDVVVARAKAAGIKAVPTGIEHGTVTLVIDGEGFEVTTLRRDVETNGRHAQVAFGTDWQTDAERRDLTINALYADEKGEIIDLIDGLPDVETRTVRFIGDAAMRISEDYLRILRFFRFFAHYGSGRPDADGLRASARAKDKLGTLSAERIWSELKKLLSARDPSRALLWMRQSGVLAEILPETEKWGIDAIHGLVATEQSLGWAVDPMLRLAAIVPPDKERLAALATRLRLSKAEAGYLANWASAPVIDPEMKETALDRLLYREGVEGVKTRLKLALVSARADLSAGDAAMQKVARLSTLLTRAEKFKKPGFPLSGADVMAAGVESGPKVGEVLKSLEEKWIDVNFSLDRAALTARLKTMLEN</sequence>
<evidence type="ECO:0000256" key="4">
    <source>
        <dbReference type="ARBA" id="ARBA00022695"/>
    </source>
</evidence>
<dbReference type="STRING" id="1183432.AGR3A_Cc150063"/>
<name>A0A1S7NQA3_9HYPH</name>
<dbReference type="EMBL" id="FBWK01000007">
    <property type="protein sequence ID" value="CUX10265.1"/>
    <property type="molecule type" value="Genomic_DNA"/>
</dbReference>
<dbReference type="SUPFAM" id="SSF81301">
    <property type="entry name" value="Nucleotidyltransferase"/>
    <property type="match status" value="1"/>
</dbReference>
<keyword evidence="4 11" id="KW-0548">Nucleotidyltransferase</keyword>
<dbReference type="InterPro" id="IPR032828">
    <property type="entry name" value="PolyA_RNA-bd"/>
</dbReference>
<dbReference type="InterPro" id="IPR050264">
    <property type="entry name" value="Bact_CCA-adding_enz_type3_sf"/>
</dbReference>